<feature type="non-terminal residue" evidence="1">
    <location>
        <position position="199"/>
    </location>
</feature>
<name>A0ACC5ZPY3_9TELE</name>
<gene>
    <name evidence="1" type="ORF">PDJAM_G00175300</name>
</gene>
<protein>
    <submittedName>
        <fullName evidence="1">Uncharacterized protein</fullName>
    </submittedName>
</protein>
<evidence type="ECO:0000313" key="2">
    <source>
        <dbReference type="Proteomes" id="UP000830395"/>
    </source>
</evidence>
<sequence length="199" mass="23119">MSPPPAMSALRIVVLGKSLSETSRVGNFILGTEAFDTEDPPHSAVQHSFIVRGRVKNRHISIINTPHLFHSQLSHEELSQRIKECVSLCEPGPHAFLLVVKPQDFTEEDRNRLRYILKSFSDQAIKYCILIRTEKTFKPLLQRQENEAYHRLRKEFNERYILKELLENEEKSVGQLFEKIDKMVKENGGVHLTCEFFED</sequence>
<reference evidence="1" key="1">
    <citation type="submission" date="2020-02" db="EMBL/GenBank/DDBJ databases">
        <title>Genome sequencing of the panga catfish, Pangasius djambal.</title>
        <authorList>
            <person name="Wen M."/>
            <person name="Zahm M."/>
            <person name="Roques C."/>
            <person name="Cabau C."/>
            <person name="Klopp C."/>
            <person name="Donnadieu C."/>
            <person name="Jouanno E."/>
            <person name="Avarre J.-C."/>
            <person name="Campet M."/>
            <person name="Ha T."/>
            <person name="Dugue R."/>
            <person name="Lampietro C."/>
            <person name="Louis A."/>
            <person name="Herpin A."/>
            <person name="Echchiki A."/>
            <person name="Berthelot C."/>
            <person name="Parey E."/>
            <person name="Roest-Crollius H."/>
            <person name="Braasch I."/>
            <person name="Postlethwait J.H."/>
            <person name="Bobe J."/>
            <person name="Montfort J."/>
            <person name="Bouchez O."/>
            <person name="Begum T."/>
            <person name="Schartl M."/>
            <person name="Gustiano R."/>
            <person name="Guiguen Y."/>
        </authorList>
    </citation>
    <scope>NUCLEOTIDE SEQUENCE</scope>
    <source>
        <strain evidence="1">Pdj_M5554</strain>
    </source>
</reference>
<accession>A0ACC5ZPY3</accession>
<evidence type="ECO:0000313" key="1">
    <source>
        <dbReference type="EMBL" id="MCJ8749351.1"/>
    </source>
</evidence>
<dbReference type="Proteomes" id="UP000830395">
    <property type="component" value="Chromosome 29"/>
</dbReference>
<dbReference type="EMBL" id="CM041003">
    <property type="protein sequence ID" value="MCJ8749351.1"/>
    <property type="molecule type" value="Genomic_DNA"/>
</dbReference>
<organism evidence="1 2">
    <name type="scientific">Pangasius djambal</name>
    <dbReference type="NCBI Taxonomy" id="1691987"/>
    <lineage>
        <taxon>Eukaryota</taxon>
        <taxon>Metazoa</taxon>
        <taxon>Chordata</taxon>
        <taxon>Craniata</taxon>
        <taxon>Vertebrata</taxon>
        <taxon>Euteleostomi</taxon>
        <taxon>Actinopterygii</taxon>
        <taxon>Neopterygii</taxon>
        <taxon>Teleostei</taxon>
        <taxon>Ostariophysi</taxon>
        <taxon>Siluriformes</taxon>
        <taxon>Pangasiidae</taxon>
        <taxon>Pangasius</taxon>
    </lineage>
</organism>
<keyword evidence="2" id="KW-1185">Reference proteome</keyword>
<proteinExistence type="predicted"/>
<comment type="caution">
    <text evidence="1">The sequence shown here is derived from an EMBL/GenBank/DDBJ whole genome shotgun (WGS) entry which is preliminary data.</text>
</comment>